<dbReference type="GeneID" id="20810091"/>
<proteinExistence type="predicted"/>
<name>W4GHV4_APHAT</name>
<dbReference type="EMBL" id="KI913130">
    <property type="protein sequence ID" value="ETV78599.1"/>
    <property type="molecule type" value="Genomic_DNA"/>
</dbReference>
<dbReference type="VEuPathDB" id="FungiDB:H257_08095"/>
<organism evidence="1">
    <name type="scientific">Aphanomyces astaci</name>
    <name type="common">Crayfish plague agent</name>
    <dbReference type="NCBI Taxonomy" id="112090"/>
    <lineage>
        <taxon>Eukaryota</taxon>
        <taxon>Sar</taxon>
        <taxon>Stramenopiles</taxon>
        <taxon>Oomycota</taxon>
        <taxon>Saprolegniomycetes</taxon>
        <taxon>Saprolegniales</taxon>
        <taxon>Verrucalvaceae</taxon>
        <taxon>Aphanomyces</taxon>
    </lineage>
</organism>
<dbReference type="RefSeq" id="XP_009832180.1">
    <property type="nucleotide sequence ID" value="XM_009833878.1"/>
</dbReference>
<sequence>MGVKLPASHRRNDVLLQAYSGYGIQASITDYKRAFARLTPHAIKGCVKVAEGKLQKIHGHLVQVNALEADEEFSVGSGSWRQN</sequence>
<accession>W4GHV4</accession>
<protein>
    <submittedName>
        <fullName evidence="1">Uncharacterized protein</fullName>
    </submittedName>
</protein>
<dbReference type="AlphaFoldDB" id="W4GHV4"/>
<gene>
    <name evidence="1" type="ORF">H257_08095</name>
</gene>
<evidence type="ECO:0000313" key="1">
    <source>
        <dbReference type="EMBL" id="ETV78599.1"/>
    </source>
</evidence>
<reference evidence="1" key="1">
    <citation type="submission" date="2013-12" db="EMBL/GenBank/DDBJ databases">
        <title>The Genome Sequence of Aphanomyces astaci APO3.</title>
        <authorList>
            <consortium name="The Broad Institute Genomics Platform"/>
            <person name="Russ C."/>
            <person name="Tyler B."/>
            <person name="van West P."/>
            <person name="Dieguez-Uribeondo J."/>
            <person name="Young S.K."/>
            <person name="Zeng Q."/>
            <person name="Gargeya S."/>
            <person name="Fitzgerald M."/>
            <person name="Abouelleil A."/>
            <person name="Alvarado L."/>
            <person name="Chapman S.B."/>
            <person name="Gainer-Dewar J."/>
            <person name="Goldberg J."/>
            <person name="Griggs A."/>
            <person name="Gujja S."/>
            <person name="Hansen M."/>
            <person name="Howarth C."/>
            <person name="Imamovic A."/>
            <person name="Ireland A."/>
            <person name="Larimer J."/>
            <person name="McCowan C."/>
            <person name="Murphy C."/>
            <person name="Pearson M."/>
            <person name="Poon T.W."/>
            <person name="Priest M."/>
            <person name="Roberts A."/>
            <person name="Saif S."/>
            <person name="Shea T."/>
            <person name="Sykes S."/>
            <person name="Wortman J."/>
            <person name="Nusbaum C."/>
            <person name="Birren B."/>
        </authorList>
    </citation>
    <scope>NUCLEOTIDE SEQUENCE [LARGE SCALE GENOMIC DNA]</scope>
    <source>
        <strain evidence="1">APO3</strain>
    </source>
</reference>